<organism evidence="2 3">
    <name type="scientific">Rhizoctonia solani</name>
    <dbReference type="NCBI Taxonomy" id="456999"/>
    <lineage>
        <taxon>Eukaryota</taxon>
        <taxon>Fungi</taxon>
        <taxon>Dikarya</taxon>
        <taxon>Basidiomycota</taxon>
        <taxon>Agaricomycotina</taxon>
        <taxon>Agaricomycetes</taxon>
        <taxon>Cantharellales</taxon>
        <taxon>Ceratobasidiaceae</taxon>
        <taxon>Rhizoctonia</taxon>
    </lineage>
</organism>
<proteinExistence type="predicted"/>
<evidence type="ECO:0000256" key="1">
    <source>
        <dbReference type="SAM" id="MobiDB-lite"/>
    </source>
</evidence>
<name>A0A0K6GAE9_9AGAM</name>
<evidence type="ECO:0000313" key="3">
    <source>
        <dbReference type="Proteomes" id="UP000044841"/>
    </source>
</evidence>
<feature type="region of interest" description="Disordered" evidence="1">
    <location>
        <begin position="58"/>
        <end position="82"/>
    </location>
</feature>
<keyword evidence="3" id="KW-1185">Reference proteome</keyword>
<evidence type="ECO:0000313" key="2">
    <source>
        <dbReference type="EMBL" id="CUA75359.1"/>
    </source>
</evidence>
<sequence>MRPTSLEASVSGSERWEDISSGSEAGEYREVENEVGARWEDEIDPEILRGVEKIGVVGRSPDMMGHTPPSPPGTQNGMIEDKGENTWRAQNIVPPDEDDTVVLAPTSTSTTARSVGKVLPSLPNKRATLSSEYL</sequence>
<gene>
    <name evidence="2" type="ORF">RSOLAG22IIIB_11676</name>
</gene>
<feature type="region of interest" description="Disordered" evidence="1">
    <location>
        <begin position="1"/>
        <end position="34"/>
    </location>
</feature>
<dbReference type="AlphaFoldDB" id="A0A0K6GAE9"/>
<protein>
    <submittedName>
        <fullName evidence="2">Uncharacterized protein</fullName>
    </submittedName>
</protein>
<accession>A0A0K6GAE9</accession>
<dbReference type="Proteomes" id="UP000044841">
    <property type="component" value="Unassembled WGS sequence"/>
</dbReference>
<dbReference type="EMBL" id="CYGV01001535">
    <property type="protein sequence ID" value="CUA75359.1"/>
    <property type="molecule type" value="Genomic_DNA"/>
</dbReference>
<feature type="compositionally biased region" description="Polar residues" evidence="1">
    <location>
        <begin position="1"/>
        <end position="12"/>
    </location>
</feature>
<reference evidence="2 3" key="1">
    <citation type="submission" date="2015-07" db="EMBL/GenBank/DDBJ databases">
        <authorList>
            <person name="Noorani M."/>
        </authorList>
    </citation>
    <scope>NUCLEOTIDE SEQUENCE [LARGE SCALE GENOMIC DNA]</scope>
    <source>
        <strain evidence="2">BBA 69670</strain>
    </source>
</reference>